<name>A0A1G4ECE7_PLAVI</name>
<dbReference type="VEuPathDB" id="PlasmoDB:PVP01_0402300"/>
<dbReference type="VEuPathDB" id="PlasmoDB:PVX_064690"/>
<accession>A0A1G4ECE7</accession>
<dbReference type="EMBL" id="FLYI01000299">
    <property type="protein sequence ID" value="SCA81988.1"/>
    <property type="molecule type" value="Genomic_DNA"/>
</dbReference>
<dbReference type="AlphaFoldDB" id="A0A1G4ECE7"/>
<evidence type="ECO:0000256" key="1">
    <source>
        <dbReference type="SAM" id="MobiDB-lite"/>
    </source>
</evidence>
<sequence>MAKNLKKEDLKGLPSNFHYYYFDNEHRDCHSLDFHSNIKDEFQGYYNLNHIFDKIVKALCFIYNRKKDTEENFDKELCSYLYYWLGDKIYANISDTKVFKKIINTIYHEINSTDLPWICNPLYEEIDQETFKNNKLLFDYSKDRENIRLSTVNALTTCDEHYKKVIEKYKDVYIDAYSNCNIYGRKKYDCSKFSEILRNEPNKELPSFYCKDYKPQTIYLGVTEKGGNPEYPLPEDRREEMNPGPVSHRGTHRLGSPDHDNTHFRSRAAWDKETLNSDVSIPPNDTAEGGTTKTIMGSVAPVLGVSSFSILLYKVTPVGGYINRLLGRNRNMYNNIEYMDTFNPYSDAMVPGDRRMNISYHRL</sequence>
<organism evidence="2 3">
    <name type="scientific">Plasmodium vivax</name>
    <name type="common">malaria parasite P. vivax</name>
    <dbReference type="NCBI Taxonomy" id="5855"/>
    <lineage>
        <taxon>Eukaryota</taxon>
        <taxon>Sar</taxon>
        <taxon>Alveolata</taxon>
        <taxon>Apicomplexa</taxon>
        <taxon>Aconoidasida</taxon>
        <taxon>Haemosporida</taxon>
        <taxon>Plasmodiidae</taxon>
        <taxon>Plasmodium</taxon>
        <taxon>Plasmodium (Plasmodium)</taxon>
    </lineage>
</organism>
<protein>
    <submittedName>
        <fullName evidence="2">VIR protein</fullName>
    </submittedName>
</protein>
<proteinExistence type="predicted"/>
<dbReference type="VEuPathDB" id="PlasmoDB:PVW1_120014400"/>
<dbReference type="VEuPathDB" id="PlasmoDB:PVPAM_010007000"/>
<dbReference type="Pfam" id="PF05795">
    <property type="entry name" value="Plasmodium_Vir"/>
    <property type="match status" value="1"/>
</dbReference>
<dbReference type="InterPro" id="IPR008780">
    <property type="entry name" value="Plasmodium_Vir"/>
</dbReference>
<feature type="region of interest" description="Disordered" evidence="1">
    <location>
        <begin position="224"/>
        <end position="263"/>
    </location>
</feature>
<gene>
    <name evidence="2" type="ORF">PVC01_000084600</name>
</gene>
<evidence type="ECO:0000313" key="3">
    <source>
        <dbReference type="Proteomes" id="UP000305196"/>
    </source>
</evidence>
<dbReference type="Proteomes" id="UP000305196">
    <property type="component" value="Unassembled WGS sequence"/>
</dbReference>
<reference evidence="2 3" key="1">
    <citation type="submission" date="2016-07" db="EMBL/GenBank/DDBJ databases">
        <authorList>
            <consortium name="Pathogen Informatics"/>
        </authorList>
    </citation>
    <scope>NUCLEOTIDE SEQUENCE [LARGE SCALE GENOMIC DNA]</scope>
</reference>
<evidence type="ECO:0000313" key="2">
    <source>
        <dbReference type="EMBL" id="SCA81988.1"/>
    </source>
</evidence>